<keyword evidence="2" id="KW-0704">Schiff base</keyword>
<feature type="active site" description="Schiff-base intermediate with acetaldehyde" evidence="2">
    <location>
        <position position="171"/>
    </location>
</feature>
<dbReference type="InterPro" id="IPR013785">
    <property type="entry name" value="Aldolase_TIM"/>
</dbReference>
<evidence type="ECO:0000256" key="1">
    <source>
        <dbReference type="ARBA" id="ARBA00022490"/>
    </source>
</evidence>
<dbReference type="GO" id="GO:0046386">
    <property type="term" value="P:deoxyribose phosphate catabolic process"/>
    <property type="evidence" value="ECO:0007669"/>
    <property type="project" value="UniProtKB-UniPathway"/>
</dbReference>
<sequence length="263" mass="29052">MANYTETFAAWTAICLTDHTLLGENDTEEDIRLLCQEAVKTCPFAAAVCVYPKFVKFINDKIKKEINPFKPKIACVINFPHGSDSMEKVLDDTKKALTDGVDEIDIVINYKKILQNPEEGLKEATNLTKSVKDLMKEKILKVIIEVGELKSEDLIVKTTLAVLEGNADFVKTSTGKVQINATPTAVKYIIKAIKQYIEKNPQKKEKIGLKVAGGVTDISSASYYILLGRTVFSALACHPNNFRIGSSSLVPKLRKIIANCPPC</sequence>
<accession>A0A1Y1JE29</accession>
<dbReference type="GO" id="GO:0005737">
    <property type="term" value="C:cytoplasm"/>
    <property type="evidence" value="ECO:0007669"/>
    <property type="project" value="InterPro"/>
</dbReference>
<name>A0A1Y1JE29_PLAGO</name>
<reference evidence="4" key="1">
    <citation type="submission" date="2017-04" db="EMBL/GenBank/DDBJ databases">
        <title>Plasmodium gonderi genome.</title>
        <authorList>
            <person name="Arisue N."/>
            <person name="Honma H."/>
            <person name="Kawai S."/>
            <person name="Tougan T."/>
            <person name="Tanabe K."/>
            <person name="Horii T."/>
        </authorList>
    </citation>
    <scope>NUCLEOTIDE SEQUENCE [LARGE SCALE GENOMIC DNA]</scope>
    <source>
        <strain evidence="4">ATCC 30045</strain>
    </source>
</reference>
<dbReference type="InterPro" id="IPR011343">
    <property type="entry name" value="DeoC"/>
</dbReference>
<dbReference type="PANTHER" id="PTHR10889">
    <property type="entry name" value="DEOXYRIBOSE-PHOSPHATE ALDOLASE"/>
    <property type="match status" value="1"/>
</dbReference>
<dbReference type="UniPathway" id="UPA00002">
    <property type="reaction ID" value="UER00468"/>
</dbReference>
<keyword evidence="4" id="KW-1185">Reference proteome</keyword>
<dbReference type="RefSeq" id="XP_028542507.1">
    <property type="nucleotide sequence ID" value="XM_028686706.1"/>
</dbReference>
<proteinExistence type="predicted"/>
<dbReference type="SUPFAM" id="SSF51569">
    <property type="entry name" value="Aldolase"/>
    <property type="match status" value="1"/>
</dbReference>
<protein>
    <submittedName>
        <fullName evidence="3">Deoxyribose-phosphate aldolase</fullName>
    </submittedName>
</protein>
<dbReference type="OMA" id="MNACIPP"/>
<dbReference type="Gene3D" id="3.20.20.70">
    <property type="entry name" value="Aldolase class I"/>
    <property type="match status" value="1"/>
</dbReference>
<dbReference type="Proteomes" id="UP000195521">
    <property type="component" value="Unassembled WGS sequence"/>
</dbReference>
<feature type="active site" description="Proton donor/acceptor" evidence="2">
    <location>
        <position position="210"/>
    </location>
</feature>
<dbReference type="GO" id="GO:0016052">
    <property type="term" value="P:carbohydrate catabolic process"/>
    <property type="evidence" value="ECO:0007669"/>
    <property type="project" value="TreeGrafter"/>
</dbReference>
<dbReference type="Pfam" id="PF01791">
    <property type="entry name" value="DeoC"/>
    <property type="match status" value="1"/>
</dbReference>
<organism evidence="3 4">
    <name type="scientific">Plasmodium gonderi</name>
    <dbReference type="NCBI Taxonomy" id="77519"/>
    <lineage>
        <taxon>Eukaryota</taxon>
        <taxon>Sar</taxon>
        <taxon>Alveolata</taxon>
        <taxon>Apicomplexa</taxon>
        <taxon>Aconoidasida</taxon>
        <taxon>Haemosporida</taxon>
        <taxon>Plasmodiidae</taxon>
        <taxon>Plasmodium</taxon>
        <taxon>Plasmodium (Plasmodium)</taxon>
    </lineage>
</organism>
<evidence type="ECO:0000256" key="2">
    <source>
        <dbReference type="PIRSR" id="PIRSR001357-50"/>
    </source>
</evidence>
<dbReference type="PANTHER" id="PTHR10889:SF1">
    <property type="entry name" value="DEOXYRIBOSE-PHOSPHATE ALDOLASE"/>
    <property type="match status" value="1"/>
</dbReference>
<dbReference type="AlphaFoldDB" id="A0A1Y1JE29"/>
<dbReference type="GO" id="GO:0004139">
    <property type="term" value="F:deoxyribose-phosphate aldolase activity"/>
    <property type="evidence" value="ECO:0007669"/>
    <property type="project" value="InterPro"/>
</dbReference>
<dbReference type="EMBL" id="BDQF01000007">
    <property type="protein sequence ID" value="GAW79918.1"/>
    <property type="molecule type" value="Genomic_DNA"/>
</dbReference>
<dbReference type="SMART" id="SM01133">
    <property type="entry name" value="DeoC"/>
    <property type="match status" value="1"/>
</dbReference>
<dbReference type="OrthoDB" id="70823at2759"/>
<gene>
    <name evidence="3" type="ORF">PGO_060620</name>
</gene>
<dbReference type="GeneID" id="39746630"/>
<keyword evidence="1" id="KW-0963">Cytoplasm</keyword>
<evidence type="ECO:0000313" key="4">
    <source>
        <dbReference type="Proteomes" id="UP000195521"/>
    </source>
</evidence>
<dbReference type="InterPro" id="IPR002915">
    <property type="entry name" value="DeoC/FbaB/LacD_aldolase"/>
</dbReference>
<dbReference type="GO" id="GO:0009264">
    <property type="term" value="P:deoxyribonucleotide catabolic process"/>
    <property type="evidence" value="ECO:0007669"/>
    <property type="project" value="InterPro"/>
</dbReference>
<dbReference type="PIRSF" id="PIRSF001357">
    <property type="entry name" value="DeoC"/>
    <property type="match status" value="1"/>
</dbReference>
<evidence type="ECO:0000313" key="3">
    <source>
        <dbReference type="EMBL" id="GAW79918.1"/>
    </source>
</evidence>
<dbReference type="NCBIfam" id="TIGR00126">
    <property type="entry name" value="deoC"/>
    <property type="match status" value="1"/>
</dbReference>
<comment type="caution">
    <text evidence="3">The sequence shown here is derived from an EMBL/GenBank/DDBJ whole genome shotgun (WGS) entry which is preliminary data.</text>
</comment>